<sequence>MAESRKTQANEISQEVSPSSSNCELRSNDQFCFILSTIGKESLKDALYLIIYKHFKLYKQRSHSFQQSIVNVGLQNVTIRIVNKLKLVNC</sequence>
<protein>
    <submittedName>
        <fullName evidence="2">Uncharacterized protein</fullName>
    </submittedName>
</protein>
<name>A0A133Q2P2_9BACT</name>
<dbReference type="Proteomes" id="UP000070533">
    <property type="component" value="Unassembled WGS sequence"/>
</dbReference>
<proteinExistence type="predicted"/>
<accession>A0A133Q2P2</accession>
<evidence type="ECO:0000256" key="1">
    <source>
        <dbReference type="SAM" id="MobiDB-lite"/>
    </source>
</evidence>
<comment type="caution">
    <text evidence="2">The sequence shown here is derived from an EMBL/GenBank/DDBJ whole genome shotgun (WGS) entry which is preliminary data.</text>
</comment>
<organism evidence="2 3">
    <name type="scientific">Prevotella corporis</name>
    <dbReference type="NCBI Taxonomy" id="28128"/>
    <lineage>
        <taxon>Bacteria</taxon>
        <taxon>Pseudomonadati</taxon>
        <taxon>Bacteroidota</taxon>
        <taxon>Bacteroidia</taxon>
        <taxon>Bacteroidales</taxon>
        <taxon>Prevotellaceae</taxon>
        <taxon>Prevotella</taxon>
    </lineage>
</organism>
<keyword evidence="3" id="KW-1185">Reference proteome</keyword>
<dbReference type="AlphaFoldDB" id="A0A133Q2P2"/>
<feature type="region of interest" description="Disordered" evidence="1">
    <location>
        <begin position="1"/>
        <end position="24"/>
    </location>
</feature>
<feature type="compositionally biased region" description="Polar residues" evidence="1">
    <location>
        <begin position="9"/>
        <end position="24"/>
    </location>
</feature>
<dbReference type="EMBL" id="LRQG01000146">
    <property type="protein sequence ID" value="KXA37148.1"/>
    <property type="molecule type" value="Genomic_DNA"/>
</dbReference>
<gene>
    <name evidence="2" type="ORF">HMPREF3226_01773</name>
</gene>
<evidence type="ECO:0000313" key="2">
    <source>
        <dbReference type="EMBL" id="KXA37148.1"/>
    </source>
</evidence>
<evidence type="ECO:0000313" key="3">
    <source>
        <dbReference type="Proteomes" id="UP000070533"/>
    </source>
</evidence>
<reference evidence="3" key="1">
    <citation type="submission" date="2016-01" db="EMBL/GenBank/DDBJ databases">
        <authorList>
            <person name="Mitreva M."/>
            <person name="Pepin K.H."/>
            <person name="Mihindukulasuriya K.A."/>
            <person name="Fulton R."/>
            <person name="Fronick C."/>
            <person name="O'Laughlin M."/>
            <person name="Miner T."/>
            <person name="Herter B."/>
            <person name="Rosa B.A."/>
            <person name="Cordes M."/>
            <person name="Tomlinson C."/>
            <person name="Wollam A."/>
            <person name="Palsikar V.B."/>
            <person name="Mardis E.R."/>
            <person name="Wilson R.K."/>
        </authorList>
    </citation>
    <scope>NUCLEOTIDE SEQUENCE [LARGE SCALE GENOMIC DNA]</scope>
    <source>
        <strain evidence="3">MJR7716</strain>
    </source>
</reference>
<dbReference type="PATRIC" id="fig|28128.5.peg.1821"/>